<feature type="domain" description="eRF1/Pelota-like N-terminal" evidence="5">
    <location>
        <begin position="2"/>
        <end position="125"/>
    </location>
</feature>
<dbReference type="Pfam" id="PF03463">
    <property type="entry name" value="eRF1_1"/>
    <property type="match status" value="1"/>
</dbReference>
<dbReference type="InterPro" id="IPR005141">
    <property type="entry name" value="eRF1_2"/>
</dbReference>
<dbReference type="Gene3D" id="3.30.420.60">
    <property type="entry name" value="eRF1 domain 2"/>
    <property type="match status" value="1"/>
</dbReference>
<dbReference type="NCBIfam" id="TIGR03676">
    <property type="entry name" value="aRF1_eRF1"/>
    <property type="match status" value="1"/>
</dbReference>
<keyword evidence="4" id="KW-0648">Protein biosynthesis</keyword>
<evidence type="ECO:0000256" key="3">
    <source>
        <dbReference type="ARBA" id="ARBA00022490"/>
    </source>
</evidence>
<gene>
    <name evidence="6" type="primary">ETF1_1</name>
    <name evidence="6" type="ORF">GGI19_000987</name>
</gene>
<dbReference type="SUPFAM" id="SSF55315">
    <property type="entry name" value="L30e-like"/>
    <property type="match status" value="1"/>
</dbReference>
<accession>A0A9W8GYJ8</accession>
<comment type="similarity">
    <text evidence="2">Belongs to the eukaryotic release factor 1 family.</text>
</comment>
<dbReference type="Gene3D" id="3.30.1330.30">
    <property type="match status" value="1"/>
</dbReference>
<evidence type="ECO:0000313" key="6">
    <source>
        <dbReference type="EMBL" id="KAJ2756269.1"/>
    </source>
</evidence>
<keyword evidence="3" id="KW-0963">Cytoplasm</keyword>
<dbReference type="EMBL" id="JANBUH010000031">
    <property type="protein sequence ID" value="KAJ2756269.1"/>
    <property type="molecule type" value="Genomic_DNA"/>
</dbReference>
<evidence type="ECO:0000313" key="7">
    <source>
        <dbReference type="Proteomes" id="UP001140011"/>
    </source>
</evidence>
<protein>
    <submittedName>
        <fullName evidence="6">Electron transfer flavoprotein alpha-subunit</fullName>
    </submittedName>
</protein>
<dbReference type="OrthoDB" id="10254527at2759"/>
<comment type="subcellular location">
    <subcellularLocation>
        <location evidence="1">Cytoplasm</location>
    </subcellularLocation>
</comment>
<dbReference type="PANTHER" id="PTHR10113">
    <property type="entry name" value="PEPTIDE CHAIN RELEASE FACTOR SUBUNIT 1"/>
    <property type="match status" value="1"/>
</dbReference>
<dbReference type="SUPFAM" id="SSF53137">
    <property type="entry name" value="Translational machinery components"/>
    <property type="match status" value="1"/>
</dbReference>
<dbReference type="InterPro" id="IPR024049">
    <property type="entry name" value="eRF1_1_sf"/>
</dbReference>
<keyword evidence="7" id="KW-1185">Reference proteome</keyword>
<name>A0A9W8GYJ8_9FUNG</name>
<sequence>MNRLIKSLSLARGSGTSMISLVRKPNDQIAEANRLLVKEYGTAANIKSHVNRLSVLSAITSAQQCLKHYPRTPKNGLVVYCGTILTDEGKERRLSIHFEPFKAVNTTLYMCDNKFHVEALRELLENDSSFGFIIIDGNGCLFGRVTGNTREIISQFAVDLPKKHGRGGQSAARFGRIRMEKRQHYVRKVTEQAVAAFISSSTNMVTETGIVVAGSAEFKHELQKSDLLDPRIRAKIIDTVDVSYGGVNGFDQAISLSQAALSNVKFVQESKLIGKFFDELALDTGKYAYGVQSTLKALDMRVIETLIVWENLDVNRVLLRGLDDTEVERFLTPAEEADRSNYLDKETGTELEVLERMPMLEWLADVYKEKGAQLELVTDCSTLGSQFVKGFGGIGALLRYKMDMAQLDENDENDMYYDDDEEIEEDDNDEDGYFF</sequence>
<comment type="caution">
    <text evidence="6">The sequence shown here is derived from an EMBL/GenBank/DDBJ whole genome shotgun (WGS) entry which is preliminary data.</text>
</comment>
<organism evidence="6 7">
    <name type="scientific">Coemansia pectinata</name>
    <dbReference type="NCBI Taxonomy" id="1052879"/>
    <lineage>
        <taxon>Eukaryota</taxon>
        <taxon>Fungi</taxon>
        <taxon>Fungi incertae sedis</taxon>
        <taxon>Zoopagomycota</taxon>
        <taxon>Kickxellomycotina</taxon>
        <taxon>Kickxellomycetes</taxon>
        <taxon>Kickxellales</taxon>
        <taxon>Kickxellaceae</taxon>
        <taxon>Coemansia</taxon>
    </lineage>
</organism>
<dbReference type="InterPro" id="IPR004403">
    <property type="entry name" value="Peptide_chain-rel_eRF1/aRF1"/>
</dbReference>
<dbReference type="InterPro" id="IPR029064">
    <property type="entry name" value="Ribosomal_eL30-like_sf"/>
</dbReference>
<dbReference type="GO" id="GO:0003747">
    <property type="term" value="F:translation release factor activity"/>
    <property type="evidence" value="ECO:0007669"/>
    <property type="project" value="InterPro"/>
</dbReference>
<dbReference type="Pfam" id="PF03465">
    <property type="entry name" value="eRF1_3"/>
    <property type="match status" value="1"/>
</dbReference>
<evidence type="ECO:0000256" key="2">
    <source>
        <dbReference type="ARBA" id="ARBA00005326"/>
    </source>
</evidence>
<reference evidence="6" key="1">
    <citation type="submission" date="2022-07" db="EMBL/GenBank/DDBJ databases">
        <title>Phylogenomic reconstructions and comparative analyses of Kickxellomycotina fungi.</title>
        <authorList>
            <person name="Reynolds N.K."/>
            <person name="Stajich J.E."/>
            <person name="Barry K."/>
            <person name="Grigoriev I.V."/>
            <person name="Crous P."/>
            <person name="Smith M.E."/>
        </authorList>
    </citation>
    <scope>NUCLEOTIDE SEQUENCE</scope>
    <source>
        <strain evidence="6">BCRC 34297</strain>
    </source>
</reference>
<dbReference type="InterPro" id="IPR005140">
    <property type="entry name" value="eRF1_Pelota-like_N"/>
</dbReference>
<dbReference type="Pfam" id="PF03464">
    <property type="entry name" value="eRF1_2"/>
    <property type="match status" value="1"/>
</dbReference>
<dbReference type="Gene3D" id="3.30.960.10">
    <property type="entry name" value="eRF1 domain 1"/>
    <property type="match status" value="1"/>
</dbReference>
<dbReference type="AlphaFoldDB" id="A0A9W8GYJ8"/>
<dbReference type="InterPro" id="IPR005142">
    <property type="entry name" value="eRF1_3"/>
</dbReference>
<proteinExistence type="inferred from homology"/>
<evidence type="ECO:0000256" key="4">
    <source>
        <dbReference type="ARBA" id="ARBA00022917"/>
    </source>
</evidence>
<dbReference type="InterPro" id="IPR042226">
    <property type="entry name" value="eFR1_2_sf"/>
</dbReference>
<dbReference type="FunFam" id="3.30.1330.30:FF:000006">
    <property type="entry name" value="Peptide chain release factor subunit 1"/>
    <property type="match status" value="1"/>
</dbReference>
<evidence type="ECO:0000259" key="5">
    <source>
        <dbReference type="SMART" id="SM01194"/>
    </source>
</evidence>
<evidence type="ECO:0000256" key="1">
    <source>
        <dbReference type="ARBA" id="ARBA00004496"/>
    </source>
</evidence>
<dbReference type="SMART" id="SM01194">
    <property type="entry name" value="eRF1_1"/>
    <property type="match status" value="1"/>
</dbReference>
<dbReference type="SUPFAM" id="SSF55481">
    <property type="entry name" value="N-terminal domain of eukaryotic peptide chain release factor subunit 1, ERF1"/>
    <property type="match status" value="1"/>
</dbReference>
<dbReference type="GO" id="GO:0005737">
    <property type="term" value="C:cytoplasm"/>
    <property type="evidence" value="ECO:0007669"/>
    <property type="project" value="UniProtKB-SubCell"/>
</dbReference>
<dbReference type="Proteomes" id="UP001140011">
    <property type="component" value="Unassembled WGS sequence"/>
</dbReference>